<feature type="region of interest" description="Disordered" evidence="1">
    <location>
        <begin position="34"/>
        <end position="57"/>
    </location>
</feature>
<feature type="compositionally biased region" description="Basic and acidic residues" evidence="1">
    <location>
        <begin position="35"/>
        <end position="45"/>
    </location>
</feature>
<gene>
    <name evidence="2" type="ORF">TSPGSL018_9387</name>
</gene>
<organism evidence="2">
    <name type="scientific">Tetraselmis sp. GSL018</name>
    <dbReference type="NCBI Taxonomy" id="582737"/>
    <lineage>
        <taxon>Eukaryota</taxon>
        <taxon>Viridiplantae</taxon>
        <taxon>Chlorophyta</taxon>
        <taxon>core chlorophytes</taxon>
        <taxon>Chlorodendrophyceae</taxon>
        <taxon>Chlorodendrales</taxon>
        <taxon>Chlorodendraceae</taxon>
        <taxon>Tetraselmis</taxon>
    </lineage>
</organism>
<feature type="non-terminal residue" evidence="2">
    <location>
        <position position="67"/>
    </location>
</feature>
<sequence length="67" mass="7518">RGTRRAAPPRHLSHLREKKGAAIFGALSIIPLLKTEQDRPEDSSHRTTQRRPPPVVKRFAAYESFGG</sequence>
<evidence type="ECO:0000313" key="2">
    <source>
        <dbReference type="EMBL" id="JAC68160.1"/>
    </source>
</evidence>
<dbReference type="AlphaFoldDB" id="A0A061RC15"/>
<protein>
    <submittedName>
        <fullName evidence="2">Uncharacterized protein</fullName>
    </submittedName>
</protein>
<feature type="non-terminal residue" evidence="2">
    <location>
        <position position="1"/>
    </location>
</feature>
<evidence type="ECO:0000256" key="1">
    <source>
        <dbReference type="SAM" id="MobiDB-lite"/>
    </source>
</evidence>
<name>A0A061RC15_9CHLO</name>
<dbReference type="EMBL" id="GBEZ01018257">
    <property type="protein sequence ID" value="JAC68160.1"/>
    <property type="molecule type" value="Transcribed_RNA"/>
</dbReference>
<proteinExistence type="predicted"/>
<reference evidence="2" key="1">
    <citation type="submission" date="2014-05" db="EMBL/GenBank/DDBJ databases">
        <title>The transcriptome of the halophilic microalga Tetraselmis sp. GSL018 isolated from the Great Salt Lake, Utah.</title>
        <authorList>
            <person name="Jinkerson R.E."/>
            <person name="D'Adamo S."/>
            <person name="Posewitz M.C."/>
        </authorList>
    </citation>
    <scope>NUCLEOTIDE SEQUENCE</scope>
    <source>
        <strain evidence="2">GSL018</strain>
    </source>
</reference>
<accession>A0A061RC15</accession>